<evidence type="ECO:0000259" key="6">
    <source>
        <dbReference type="PROSITE" id="PS50860"/>
    </source>
</evidence>
<dbReference type="InterPro" id="IPR018163">
    <property type="entry name" value="Thr/Ala-tRNA-synth_IIc_edit"/>
</dbReference>
<comment type="subcellular location">
    <subcellularLocation>
        <location evidence="2">Cytoplasm</location>
    </subcellularLocation>
</comment>
<protein>
    <submittedName>
        <fullName evidence="7">Threonyl/alanyl tRNA synthetase</fullName>
    </submittedName>
</protein>
<dbReference type="GO" id="GO:0003676">
    <property type="term" value="F:nucleic acid binding"/>
    <property type="evidence" value="ECO:0007669"/>
    <property type="project" value="InterPro"/>
</dbReference>
<dbReference type="AlphaFoldDB" id="A0AAD5JSK0"/>
<dbReference type="Pfam" id="PF07973">
    <property type="entry name" value="tRNA_SAD"/>
    <property type="match status" value="1"/>
</dbReference>
<dbReference type="InterPro" id="IPR051335">
    <property type="entry name" value="Alanyl-tRNA_Editing_Enzymes"/>
</dbReference>
<dbReference type="PROSITE" id="PS50860">
    <property type="entry name" value="AA_TRNA_LIGASE_II_ALA"/>
    <property type="match status" value="1"/>
</dbReference>
<dbReference type="SUPFAM" id="SSF50447">
    <property type="entry name" value="Translation proteins"/>
    <property type="match status" value="1"/>
</dbReference>
<accession>A0AAD5JSK0</accession>
<keyword evidence="8" id="KW-1185">Reference proteome</keyword>
<dbReference type="GO" id="GO:0006419">
    <property type="term" value="P:alanyl-tRNA aminoacylation"/>
    <property type="evidence" value="ECO:0007669"/>
    <property type="project" value="InterPro"/>
</dbReference>
<dbReference type="GO" id="GO:0004813">
    <property type="term" value="F:alanine-tRNA ligase activity"/>
    <property type="evidence" value="ECO:0007669"/>
    <property type="project" value="InterPro"/>
</dbReference>
<feature type="domain" description="Alanyl-transfer RNA synthetases family profile" evidence="6">
    <location>
        <begin position="47"/>
        <end position="262"/>
    </location>
</feature>
<comment type="caution">
    <text evidence="7">The sequence shown here is derived from an EMBL/GenBank/DDBJ whole genome shotgun (WGS) entry which is preliminary data.</text>
</comment>
<comment type="cofactor">
    <cofactor evidence="1">
        <name>Zn(2+)</name>
        <dbReference type="ChEBI" id="CHEBI:29105"/>
    </cofactor>
</comment>
<evidence type="ECO:0000313" key="8">
    <source>
        <dbReference type="Proteomes" id="UP001209540"/>
    </source>
</evidence>
<dbReference type="SMART" id="SM00863">
    <property type="entry name" value="tRNA_SAD"/>
    <property type="match status" value="1"/>
</dbReference>
<dbReference type="Gene3D" id="3.30.980.10">
    <property type="entry name" value="Threonyl-trna Synthetase, Chain A, domain 2"/>
    <property type="match status" value="1"/>
</dbReference>
<keyword evidence="7" id="KW-0436">Ligase</keyword>
<organism evidence="7 8">
    <name type="scientific">Phascolomyces articulosus</name>
    <dbReference type="NCBI Taxonomy" id="60185"/>
    <lineage>
        <taxon>Eukaryota</taxon>
        <taxon>Fungi</taxon>
        <taxon>Fungi incertae sedis</taxon>
        <taxon>Mucoromycota</taxon>
        <taxon>Mucoromycotina</taxon>
        <taxon>Mucoromycetes</taxon>
        <taxon>Mucorales</taxon>
        <taxon>Lichtheimiaceae</taxon>
        <taxon>Phascolomyces</taxon>
    </lineage>
</organism>
<dbReference type="GO" id="GO:0005737">
    <property type="term" value="C:cytoplasm"/>
    <property type="evidence" value="ECO:0007669"/>
    <property type="project" value="UniProtKB-SubCell"/>
</dbReference>
<reference evidence="7" key="1">
    <citation type="journal article" date="2022" name="IScience">
        <title>Evolution of zygomycete secretomes and the origins of terrestrial fungal ecologies.</title>
        <authorList>
            <person name="Chang Y."/>
            <person name="Wang Y."/>
            <person name="Mondo S."/>
            <person name="Ahrendt S."/>
            <person name="Andreopoulos W."/>
            <person name="Barry K."/>
            <person name="Beard J."/>
            <person name="Benny G.L."/>
            <person name="Blankenship S."/>
            <person name="Bonito G."/>
            <person name="Cuomo C."/>
            <person name="Desiro A."/>
            <person name="Gervers K.A."/>
            <person name="Hundley H."/>
            <person name="Kuo A."/>
            <person name="LaButti K."/>
            <person name="Lang B.F."/>
            <person name="Lipzen A."/>
            <person name="O'Donnell K."/>
            <person name="Pangilinan J."/>
            <person name="Reynolds N."/>
            <person name="Sandor L."/>
            <person name="Smith M.E."/>
            <person name="Tsang A."/>
            <person name="Grigoriev I.V."/>
            <person name="Stajich J.E."/>
            <person name="Spatafora J.W."/>
        </authorList>
    </citation>
    <scope>NUCLEOTIDE SEQUENCE</scope>
    <source>
        <strain evidence="7">RSA 2281</strain>
    </source>
</reference>
<dbReference type="Gene3D" id="2.40.30.130">
    <property type="match status" value="1"/>
</dbReference>
<keyword evidence="5" id="KW-0862">Zinc</keyword>
<evidence type="ECO:0000256" key="2">
    <source>
        <dbReference type="ARBA" id="ARBA00004496"/>
    </source>
</evidence>
<dbReference type="Proteomes" id="UP001209540">
    <property type="component" value="Unassembled WGS sequence"/>
</dbReference>
<dbReference type="PANTHER" id="PTHR43462:SF1">
    <property type="entry name" value="ALANYL-TRNA EDITING PROTEIN AARSD1"/>
    <property type="match status" value="1"/>
</dbReference>
<dbReference type="InterPro" id="IPR018165">
    <property type="entry name" value="Ala-tRNA-synth_IIc_core"/>
</dbReference>
<dbReference type="InterPro" id="IPR012947">
    <property type="entry name" value="tRNA_SAD"/>
</dbReference>
<dbReference type="SUPFAM" id="SSF55186">
    <property type="entry name" value="ThrRS/AlaRS common domain"/>
    <property type="match status" value="1"/>
</dbReference>
<name>A0AAD5JSK0_9FUNG</name>
<evidence type="ECO:0000256" key="3">
    <source>
        <dbReference type="ARBA" id="ARBA00008429"/>
    </source>
</evidence>
<reference evidence="7" key="2">
    <citation type="submission" date="2023-02" db="EMBL/GenBank/DDBJ databases">
        <authorList>
            <consortium name="DOE Joint Genome Institute"/>
            <person name="Mondo S.J."/>
            <person name="Chang Y."/>
            <person name="Wang Y."/>
            <person name="Ahrendt S."/>
            <person name="Andreopoulos W."/>
            <person name="Barry K."/>
            <person name="Beard J."/>
            <person name="Benny G.L."/>
            <person name="Blankenship S."/>
            <person name="Bonito G."/>
            <person name="Cuomo C."/>
            <person name="Desiro A."/>
            <person name="Gervers K.A."/>
            <person name="Hundley H."/>
            <person name="Kuo A."/>
            <person name="LaButti K."/>
            <person name="Lang B.F."/>
            <person name="Lipzen A."/>
            <person name="O'Donnell K."/>
            <person name="Pangilinan J."/>
            <person name="Reynolds N."/>
            <person name="Sandor L."/>
            <person name="Smith M.W."/>
            <person name="Tsang A."/>
            <person name="Grigoriev I.V."/>
            <person name="Stajich J.E."/>
            <person name="Spatafora J.W."/>
        </authorList>
    </citation>
    <scope>NUCLEOTIDE SEQUENCE</scope>
    <source>
        <strain evidence="7">RSA 2281</strain>
    </source>
</reference>
<sequence length="425" mass="47419">MSPITTTATTQIPVGEIHCQREPYSRELETFCITCSEKPDKKGFYHVKLHDTVLFPEGGGQPYDTGFIDDIQVYNVQRKKLEHIHYTKQPVAVGKQVLVKLDWARRFDHMQQHSGQHLLSAVLEQEPYNVETGSWNLGITKSYIELETGQKKQRMPTPEELKQVENRINQLILDAAPVIVHTRTNDDENSKPDSLPEDYVGGGTIRHVEIKDIDPGNACCGTHIQHTGHLQSLKLLHTESARGGNTRLFFIFGQRVTDTLDVSLTVSKQLNNLLSVPQESFVENVARLQQARTTNQKTAKRLMSELATYISSDIAAQLKEKSVVTLYREDADMEFLQLIQFAIRDKNLVVAGENKAVVLAAGEKHAGGPMMIVASSDAAVQQVAKMATSSLDIKGGGKGRWQGKAKNWKGIDELQKQLDELIISA</sequence>
<evidence type="ECO:0000313" key="7">
    <source>
        <dbReference type="EMBL" id="KAI9251749.1"/>
    </source>
</evidence>
<dbReference type="EMBL" id="JAIXMP010000029">
    <property type="protein sequence ID" value="KAI9251749.1"/>
    <property type="molecule type" value="Genomic_DNA"/>
</dbReference>
<dbReference type="GO" id="GO:0002196">
    <property type="term" value="F:Ser-tRNA(Ala) deacylase activity"/>
    <property type="evidence" value="ECO:0007669"/>
    <property type="project" value="TreeGrafter"/>
</dbReference>
<dbReference type="InterPro" id="IPR009000">
    <property type="entry name" value="Transl_B-barrel_sf"/>
</dbReference>
<evidence type="ECO:0000256" key="5">
    <source>
        <dbReference type="ARBA" id="ARBA00022833"/>
    </source>
</evidence>
<dbReference type="PANTHER" id="PTHR43462">
    <property type="entry name" value="ALANYL-TRNA EDITING PROTEIN"/>
    <property type="match status" value="1"/>
</dbReference>
<comment type="similarity">
    <text evidence="3">Belongs to the class-II aminoacyl-tRNA synthetase family. Alax-L subfamily.</text>
</comment>
<dbReference type="GO" id="GO:0005524">
    <property type="term" value="F:ATP binding"/>
    <property type="evidence" value="ECO:0007669"/>
    <property type="project" value="InterPro"/>
</dbReference>
<gene>
    <name evidence="7" type="ORF">BDA99DRAFT_521097</name>
</gene>
<keyword evidence="4" id="KW-0479">Metal-binding</keyword>
<evidence type="ECO:0000256" key="1">
    <source>
        <dbReference type="ARBA" id="ARBA00001947"/>
    </source>
</evidence>
<proteinExistence type="inferred from homology"/>
<keyword evidence="7" id="KW-0030">Aminoacyl-tRNA synthetase</keyword>
<evidence type="ECO:0000256" key="4">
    <source>
        <dbReference type="ARBA" id="ARBA00022723"/>
    </source>
</evidence>
<dbReference type="GO" id="GO:0046872">
    <property type="term" value="F:metal ion binding"/>
    <property type="evidence" value="ECO:0007669"/>
    <property type="project" value="UniProtKB-KW"/>
</dbReference>